<dbReference type="VEuPathDB" id="FungiDB:DIURU_001782"/>
<accession>A0A642UT08</accession>
<evidence type="ECO:0000313" key="3">
    <source>
        <dbReference type="Proteomes" id="UP000449547"/>
    </source>
</evidence>
<dbReference type="RefSeq" id="XP_034013461.1">
    <property type="nucleotide sequence ID" value="XM_034154363.1"/>
</dbReference>
<dbReference type="GO" id="GO:0031578">
    <property type="term" value="P:mitotic spindle orientation checkpoint signaling"/>
    <property type="evidence" value="ECO:0007669"/>
    <property type="project" value="TreeGrafter"/>
</dbReference>
<dbReference type="AlphaFoldDB" id="A0A642UT08"/>
<dbReference type="Proteomes" id="UP000449547">
    <property type="component" value="Unassembled WGS sequence"/>
</dbReference>
<keyword evidence="3" id="KW-1185">Reference proteome</keyword>
<dbReference type="PANTHER" id="PTHR35140">
    <property type="entry name" value="MITOTIC CHECK POINT PROTEIN BFA1"/>
    <property type="match status" value="1"/>
</dbReference>
<evidence type="ECO:0008006" key="4">
    <source>
        <dbReference type="Google" id="ProtNLM"/>
    </source>
</evidence>
<dbReference type="GO" id="GO:0044732">
    <property type="term" value="C:mitotic spindle pole body"/>
    <property type="evidence" value="ECO:0007669"/>
    <property type="project" value="TreeGrafter"/>
</dbReference>
<feature type="region of interest" description="Disordered" evidence="1">
    <location>
        <begin position="191"/>
        <end position="224"/>
    </location>
</feature>
<protein>
    <recommendedName>
        <fullName evidence="4">Mitotic check point protein BFA1</fullName>
    </recommendedName>
</protein>
<sequence length="454" mass="52792">METLSSNSKQSSLLQEQKRKRAPPSQRLLDEFSEESTNVTSPHSEDEFIGLDEVDQEYGEDFSSILLNNFKKVKQRNSMLAEEEEKMYSQWRPRHDPVKTLRQKPSNLTARNLQYNDKLMDKSTQVKEFVRDDGEDFAAGFDDNFEARMAQLAKLQAGKQRSASHDPKLHSMMGYNFNEGVKKRISRFPSLNRLNEPPQPPRLTKSKSKLSMVTSEPQKTRLSKEEQLARYRKFDEKAPVKVHHTTKMQTIRCMPEDMDVTSKFSSMRLNKERQIWEGNETALARFEQPQPHFIPKYSADSQMVPPESDMVLDHATMRWTNLKQEEEDIFSDIPDLTDDRHNILRQSSSYKLAAPPKSVGFTMSTADDSSPSKQTRKEAKNARRSGSRATFGLSEFELSDDLLKRFEKEQEKIEKKVNNWFSVGETYDFNSVNEGAKSYNRDYYWEIRKMVLDS</sequence>
<dbReference type="GO" id="GO:0005096">
    <property type="term" value="F:GTPase activator activity"/>
    <property type="evidence" value="ECO:0007669"/>
    <property type="project" value="InterPro"/>
</dbReference>
<feature type="region of interest" description="Disordered" evidence="1">
    <location>
        <begin position="360"/>
        <end position="386"/>
    </location>
</feature>
<dbReference type="OrthoDB" id="19159at2759"/>
<dbReference type="OMA" id="NYEYTRD"/>
<gene>
    <name evidence="2" type="ORF">DIURU_001782</name>
</gene>
<name>A0A642UT08_DIURU</name>
<feature type="compositionally biased region" description="Low complexity" evidence="1">
    <location>
        <begin position="1"/>
        <end position="15"/>
    </location>
</feature>
<comment type="caution">
    <text evidence="2">The sequence shown here is derived from an EMBL/GenBank/DDBJ whole genome shotgun (WGS) entry which is preliminary data.</text>
</comment>
<feature type="compositionally biased region" description="Polar residues" evidence="1">
    <location>
        <begin position="361"/>
        <end position="373"/>
    </location>
</feature>
<dbReference type="GO" id="GO:1990334">
    <property type="term" value="C:Bfa1-Bub2 complex"/>
    <property type="evidence" value="ECO:0007669"/>
    <property type="project" value="InterPro"/>
</dbReference>
<dbReference type="PANTHER" id="PTHR35140:SF1">
    <property type="entry name" value="MITOTIC CHECK POINT PROTEIN BFA1"/>
    <property type="match status" value="1"/>
</dbReference>
<organism evidence="2 3">
    <name type="scientific">Diutina rugosa</name>
    <name type="common">Yeast</name>
    <name type="synonym">Candida rugosa</name>
    <dbReference type="NCBI Taxonomy" id="5481"/>
    <lineage>
        <taxon>Eukaryota</taxon>
        <taxon>Fungi</taxon>
        <taxon>Dikarya</taxon>
        <taxon>Ascomycota</taxon>
        <taxon>Saccharomycotina</taxon>
        <taxon>Pichiomycetes</taxon>
        <taxon>Debaryomycetaceae</taxon>
        <taxon>Diutina</taxon>
    </lineage>
</organism>
<feature type="region of interest" description="Disordered" evidence="1">
    <location>
        <begin position="1"/>
        <end position="46"/>
    </location>
</feature>
<evidence type="ECO:0000256" key="1">
    <source>
        <dbReference type="SAM" id="MobiDB-lite"/>
    </source>
</evidence>
<dbReference type="EMBL" id="SWFT01000051">
    <property type="protein sequence ID" value="KAA8904946.1"/>
    <property type="molecule type" value="Genomic_DNA"/>
</dbReference>
<dbReference type="GeneID" id="54780435"/>
<dbReference type="InterPro" id="IPR034586">
    <property type="entry name" value="Bfa1/Byr4"/>
</dbReference>
<reference evidence="2 3" key="1">
    <citation type="submission" date="2019-07" db="EMBL/GenBank/DDBJ databases">
        <title>Genome assembly of two rare yeast pathogens: Diutina rugosa and Trichomonascus ciferrii.</title>
        <authorList>
            <person name="Mixao V."/>
            <person name="Saus E."/>
            <person name="Hansen A."/>
            <person name="Lass-Flor C."/>
            <person name="Gabaldon T."/>
        </authorList>
    </citation>
    <scope>NUCLEOTIDE SEQUENCE [LARGE SCALE GENOMIC DNA]</scope>
    <source>
        <strain evidence="2 3">CBS 613</strain>
    </source>
</reference>
<evidence type="ECO:0000313" key="2">
    <source>
        <dbReference type="EMBL" id="KAA8904946.1"/>
    </source>
</evidence>
<proteinExistence type="predicted"/>